<protein>
    <submittedName>
        <fullName evidence="1">Auxin response factor 19-like</fullName>
    </submittedName>
</protein>
<sequence>MTPSGISAISTVANQSVTCLQLAGAYLLVERGYWLVIQFYLYEMKSSSFCWASDGLTGNLPIYHHQCCQVIACILES</sequence>
<dbReference type="AlphaFoldDB" id="A0A2P2M9T2"/>
<dbReference type="EMBL" id="GGEC01046496">
    <property type="protein sequence ID" value="MBX26980.1"/>
    <property type="molecule type" value="Transcribed_RNA"/>
</dbReference>
<organism evidence="1">
    <name type="scientific">Rhizophora mucronata</name>
    <name type="common">Asiatic mangrove</name>
    <dbReference type="NCBI Taxonomy" id="61149"/>
    <lineage>
        <taxon>Eukaryota</taxon>
        <taxon>Viridiplantae</taxon>
        <taxon>Streptophyta</taxon>
        <taxon>Embryophyta</taxon>
        <taxon>Tracheophyta</taxon>
        <taxon>Spermatophyta</taxon>
        <taxon>Magnoliopsida</taxon>
        <taxon>eudicotyledons</taxon>
        <taxon>Gunneridae</taxon>
        <taxon>Pentapetalae</taxon>
        <taxon>rosids</taxon>
        <taxon>fabids</taxon>
        <taxon>Malpighiales</taxon>
        <taxon>Rhizophoraceae</taxon>
        <taxon>Rhizophora</taxon>
    </lineage>
</organism>
<name>A0A2P2M9T2_RHIMU</name>
<proteinExistence type="predicted"/>
<accession>A0A2P2M9T2</accession>
<reference evidence="1" key="1">
    <citation type="submission" date="2018-02" db="EMBL/GenBank/DDBJ databases">
        <title>Rhizophora mucronata_Transcriptome.</title>
        <authorList>
            <person name="Meera S.P."/>
            <person name="Sreeshan A."/>
            <person name="Augustine A."/>
        </authorList>
    </citation>
    <scope>NUCLEOTIDE SEQUENCE</scope>
    <source>
        <tissue evidence="1">Leaf</tissue>
    </source>
</reference>
<evidence type="ECO:0000313" key="1">
    <source>
        <dbReference type="EMBL" id="MBX26980.1"/>
    </source>
</evidence>